<feature type="signal peptide" evidence="1">
    <location>
        <begin position="1"/>
        <end position="20"/>
    </location>
</feature>
<evidence type="ECO:0000313" key="2">
    <source>
        <dbReference type="EMBL" id="NKZ03555.1"/>
    </source>
</evidence>
<evidence type="ECO:0000256" key="1">
    <source>
        <dbReference type="SAM" id="SignalP"/>
    </source>
</evidence>
<accession>A0A846YY65</accession>
<dbReference type="Proteomes" id="UP000579250">
    <property type="component" value="Unassembled WGS sequence"/>
</dbReference>
<evidence type="ECO:0000313" key="3">
    <source>
        <dbReference type="Proteomes" id="UP000579250"/>
    </source>
</evidence>
<sequence>MRYTRVIPPVALLTALSACTNGEPSFNPTPAPTRPGQVVVIAGSPDDFQTPRDGEYAIAAGAHSDGGLAVDPTTGLTYYRALGREPLIARIERDGRVSTFRIDNSGDQIGIASGEIWIMSSGKTGRLSRVSLSSFREEDVLRAGQGRTIKIIGPSGRSLDPGQLDKSWEGARFALREDGVPVIATRAGDLFEVVGDNKVRKWEPEGYEAAVHQLAGTNDLRPQDVAEDGRHGLIVLGLRGLIRVKVDGPARAVRFPATTKELPPWSAVTPLADGSALLLGGTSAFQREPRPVLVRPDGRLERLAFGGAQWCDQFNGTLAAVASAEPGGLARTRDGNYVLSDKNCGRIYRFRLPKEMSGVPYR</sequence>
<evidence type="ECO:0008006" key="4">
    <source>
        <dbReference type="Google" id="ProtNLM"/>
    </source>
</evidence>
<keyword evidence="3" id="KW-1185">Reference proteome</keyword>
<dbReference type="EMBL" id="JAAXPI010000006">
    <property type="protein sequence ID" value="NKZ03555.1"/>
    <property type="molecule type" value="Genomic_DNA"/>
</dbReference>
<comment type="caution">
    <text evidence="2">The sequence shown here is derived from an EMBL/GenBank/DDBJ whole genome shotgun (WGS) entry which is preliminary data.</text>
</comment>
<dbReference type="SUPFAM" id="SSF101898">
    <property type="entry name" value="NHL repeat"/>
    <property type="match status" value="1"/>
</dbReference>
<protein>
    <recommendedName>
        <fullName evidence="4">Lipoprotein</fullName>
    </recommendedName>
</protein>
<proteinExistence type="predicted"/>
<dbReference type="PROSITE" id="PS51257">
    <property type="entry name" value="PROKAR_LIPOPROTEIN"/>
    <property type="match status" value="1"/>
</dbReference>
<dbReference type="RefSeq" id="WP_067636868.1">
    <property type="nucleotide sequence ID" value="NZ_JAAXPI010000006.1"/>
</dbReference>
<keyword evidence="1" id="KW-0732">Signal</keyword>
<reference evidence="2 3" key="1">
    <citation type="submission" date="2020-04" db="EMBL/GenBank/DDBJ databases">
        <title>MicrobeNet Type strains.</title>
        <authorList>
            <person name="Nicholson A.C."/>
        </authorList>
    </citation>
    <scope>NUCLEOTIDE SEQUENCE [LARGE SCALE GENOMIC DNA]</scope>
    <source>
        <strain evidence="2 3">ATCC BAA-277</strain>
    </source>
</reference>
<organism evidence="2 3">
    <name type="scientific">Actinomadura latina</name>
    <dbReference type="NCBI Taxonomy" id="163603"/>
    <lineage>
        <taxon>Bacteria</taxon>
        <taxon>Bacillati</taxon>
        <taxon>Actinomycetota</taxon>
        <taxon>Actinomycetes</taxon>
        <taxon>Streptosporangiales</taxon>
        <taxon>Thermomonosporaceae</taxon>
        <taxon>Actinomadura</taxon>
    </lineage>
</organism>
<feature type="chain" id="PRO_5039629030" description="Lipoprotein" evidence="1">
    <location>
        <begin position="21"/>
        <end position="362"/>
    </location>
</feature>
<dbReference type="AlphaFoldDB" id="A0A846YY65"/>
<gene>
    <name evidence="2" type="ORF">HGB48_07310</name>
</gene>
<name>A0A846YY65_9ACTN</name>